<dbReference type="AlphaFoldDB" id="A0A7R8YVZ0"/>
<evidence type="ECO:0000313" key="4">
    <source>
        <dbReference type="Proteomes" id="UP000594454"/>
    </source>
</evidence>
<dbReference type="GO" id="GO:0016020">
    <property type="term" value="C:membrane"/>
    <property type="evidence" value="ECO:0007669"/>
    <property type="project" value="InterPro"/>
</dbReference>
<organism evidence="3 4">
    <name type="scientific">Hermetia illucens</name>
    <name type="common">Black soldier fly</name>
    <dbReference type="NCBI Taxonomy" id="343691"/>
    <lineage>
        <taxon>Eukaryota</taxon>
        <taxon>Metazoa</taxon>
        <taxon>Ecdysozoa</taxon>
        <taxon>Arthropoda</taxon>
        <taxon>Hexapoda</taxon>
        <taxon>Insecta</taxon>
        <taxon>Pterygota</taxon>
        <taxon>Neoptera</taxon>
        <taxon>Endopterygota</taxon>
        <taxon>Diptera</taxon>
        <taxon>Brachycera</taxon>
        <taxon>Stratiomyomorpha</taxon>
        <taxon>Stratiomyidae</taxon>
        <taxon>Hermetiinae</taxon>
        <taxon>Hermetia</taxon>
    </lineage>
</organism>
<feature type="chain" id="PRO_5030891397" description="Neurotransmitter-gated ion-channel ligand-binding domain-containing protein" evidence="1">
    <location>
        <begin position="24"/>
        <end position="137"/>
    </location>
</feature>
<dbReference type="SUPFAM" id="SSF63712">
    <property type="entry name" value="Nicotinic receptor ligand binding domain-like"/>
    <property type="match status" value="1"/>
</dbReference>
<sequence>MEMETYLITLLIFLLGINESTQGPHEKRLLNHLLATYNTLERPVANESEPLEVKFGLTLQQIIDVEWNDYNLRWNDSEYGGVKDLRITPNKLWKPDVLMYNRILFLVDVYVAHVRNSVVSRFINIVFTYIFMLQSWE</sequence>
<name>A0A7R8YVZ0_HERIL</name>
<evidence type="ECO:0000259" key="2">
    <source>
        <dbReference type="Pfam" id="PF02931"/>
    </source>
</evidence>
<accession>A0A7R8YVZ0</accession>
<keyword evidence="1" id="KW-0732">Signal</keyword>
<dbReference type="GO" id="GO:0005230">
    <property type="term" value="F:extracellular ligand-gated monoatomic ion channel activity"/>
    <property type="evidence" value="ECO:0007669"/>
    <property type="project" value="InterPro"/>
</dbReference>
<dbReference type="Proteomes" id="UP000594454">
    <property type="component" value="Chromosome 3"/>
</dbReference>
<feature type="signal peptide" evidence="1">
    <location>
        <begin position="1"/>
        <end position="23"/>
    </location>
</feature>
<dbReference type="Pfam" id="PF02931">
    <property type="entry name" value="Neur_chan_LBD"/>
    <property type="match status" value="1"/>
</dbReference>
<keyword evidence="4" id="KW-1185">Reference proteome</keyword>
<reference evidence="3 4" key="1">
    <citation type="submission" date="2020-11" db="EMBL/GenBank/DDBJ databases">
        <authorList>
            <person name="Wallbank WR R."/>
            <person name="Pardo Diaz C."/>
            <person name="Kozak K."/>
            <person name="Martin S."/>
            <person name="Jiggins C."/>
            <person name="Moest M."/>
            <person name="Warren A I."/>
            <person name="Generalovic N T."/>
            <person name="Byers J.R.P. K."/>
            <person name="Montejo-Kovacevich G."/>
            <person name="Yen C E."/>
        </authorList>
    </citation>
    <scope>NUCLEOTIDE SEQUENCE [LARGE SCALE GENOMIC DNA]</scope>
</reference>
<evidence type="ECO:0000256" key="1">
    <source>
        <dbReference type="SAM" id="SignalP"/>
    </source>
</evidence>
<evidence type="ECO:0000313" key="3">
    <source>
        <dbReference type="EMBL" id="CAD7086281.1"/>
    </source>
</evidence>
<proteinExistence type="predicted"/>
<dbReference type="InterPro" id="IPR036734">
    <property type="entry name" value="Neur_chan_lig-bd_sf"/>
</dbReference>
<dbReference type="InterPro" id="IPR006202">
    <property type="entry name" value="Neur_chan_lig-bd"/>
</dbReference>
<dbReference type="OrthoDB" id="5975154at2759"/>
<dbReference type="Gene3D" id="2.70.170.10">
    <property type="entry name" value="Neurotransmitter-gated ion-channel ligand-binding domain"/>
    <property type="match status" value="1"/>
</dbReference>
<protein>
    <recommendedName>
        <fullName evidence="2">Neurotransmitter-gated ion-channel ligand-binding domain-containing protein</fullName>
    </recommendedName>
</protein>
<feature type="domain" description="Neurotransmitter-gated ion-channel ligand-binding" evidence="2">
    <location>
        <begin position="26"/>
        <end position="107"/>
    </location>
</feature>
<dbReference type="InParanoid" id="A0A7R8YVZ0"/>
<gene>
    <name evidence="3" type="ORF">HERILL_LOCUS9068</name>
</gene>
<dbReference type="EMBL" id="LR899011">
    <property type="protein sequence ID" value="CAD7086281.1"/>
    <property type="molecule type" value="Genomic_DNA"/>
</dbReference>